<accession>J7CSM3</accession>
<dbReference type="PATRIC" id="fig|1134806.3.peg.2515"/>
<dbReference type="HOGENOM" id="CLU_3233278_0_0_9"/>
<evidence type="ECO:0000313" key="1">
    <source>
        <dbReference type="EMBL" id="EJY43240.1"/>
    </source>
</evidence>
<reference evidence="1 2" key="1">
    <citation type="submission" date="2012-04" db="EMBL/GenBank/DDBJ databases">
        <authorList>
            <person name="Weinstock G."/>
            <person name="Sodergren E."/>
            <person name="Lobos E.A."/>
            <person name="Fulton L."/>
            <person name="Fulton R."/>
            <person name="Courtney L."/>
            <person name="Fronick C."/>
            <person name="O'Laughlin M."/>
            <person name="Godfrey J."/>
            <person name="Wilson R.M."/>
            <person name="Miner T."/>
            <person name="Farmer C."/>
            <person name="Delehaunty K."/>
            <person name="Cordes M."/>
            <person name="Minx P."/>
            <person name="Tomlinson C."/>
            <person name="Chen J."/>
            <person name="Wollam A."/>
            <person name="Pepin K.H."/>
            <person name="Bhonagiri V."/>
            <person name="Zhang X."/>
            <person name="Suruliraj S."/>
            <person name="Warren W."/>
            <person name="Mitreva M."/>
            <person name="Mardis E.R."/>
            <person name="Wilson R.K."/>
        </authorList>
    </citation>
    <scope>NUCLEOTIDE SEQUENCE [LARGE SCALE GENOMIC DNA]</scope>
    <source>
        <strain evidence="1 2">505</strain>
    </source>
</reference>
<proteinExistence type="predicted"/>
<dbReference type="AlphaFoldDB" id="J7CSM3"/>
<sequence length="43" mass="5101">MLTTSEGTSVMKIKEHKISIPFLYRKQEKEHYLSYNDAPDSRQ</sequence>
<gene>
    <name evidence="1" type="ORF">HMPREF1348_02631</name>
</gene>
<name>J7CSM3_ENTFC</name>
<dbReference type="EMBL" id="AMBL01000085">
    <property type="protein sequence ID" value="EJY43240.1"/>
    <property type="molecule type" value="Genomic_DNA"/>
</dbReference>
<evidence type="ECO:0000313" key="2">
    <source>
        <dbReference type="Proteomes" id="UP000006403"/>
    </source>
</evidence>
<protein>
    <submittedName>
        <fullName evidence="1">Uncharacterized protein</fullName>
    </submittedName>
</protein>
<comment type="caution">
    <text evidence="1">The sequence shown here is derived from an EMBL/GenBank/DDBJ whole genome shotgun (WGS) entry which is preliminary data.</text>
</comment>
<dbReference type="Proteomes" id="UP000006403">
    <property type="component" value="Unassembled WGS sequence"/>
</dbReference>
<organism evidence="1 2">
    <name type="scientific">Enterococcus faecium 505</name>
    <dbReference type="NCBI Taxonomy" id="1134806"/>
    <lineage>
        <taxon>Bacteria</taxon>
        <taxon>Bacillati</taxon>
        <taxon>Bacillota</taxon>
        <taxon>Bacilli</taxon>
        <taxon>Lactobacillales</taxon>
        <taxon>Enterococcaceae</taxon>
        <taxon>Enterococcus</taxon>
    </lineage>
</organism>